<feature type="domain" description="RRM" evidence="3">
    <location>
        <begin position="22"/>
        <end position="99"/>
    </location>
</feature>
<evidence type="ECO:0000313" key="4">
    <source>
        <dbReference type="EMBL" id="KAG6398379.1"/>
    </source>
</evidence>
<dbReference type="InterPro" id="IPR041337">
    <property type="entry name" value="hnRNP_Q_AcD"/>
</dbReference>
<dbReference type="Proteomes" id="UP000298416">
    <property type="component" value="Unassembled WGS sequence"/>
</dbReference>
<comment type="caution">
    <text evidence="4">The sequence shown here is derived from an EMBL/GenBank/DDBJ whole genome shotgun (WGS) entry which is preliminary data.</text>
</comment>
<reference evidence="4" key="2">
    <citation type="submission" date="2020-08" db="EMBL/GenBank/DDBJ databases">
        <title>Plant Genome Project.</title>
        <authorList>
            <person name="Zhang R.-G."/>
        </authorList>
    </citation>
    <scope>NUCLEOTIDE SEQUENCE</scope>
    <source>
        <strain evidence="4">Huo1</strain>
        <tissue evidence="4">Leaf</tissue>
    </source>
</reference>
<evidence type="ECO:0000313" key="5">
    <source>
        <dbReference type="Proteomes" id="UP000298416"/>
    </source>
</evidence>
<gene>
    <name evidence="4" type="ORF">SASPL_139837</name>
</gene>
<dbReference type="Pfam" id="PF18360">
    <property type="entry name" value="hnRNP_Q_AcD"/>
    <property type="match status" value="1"/>
</dbReference>
<proteinExistence type="predicted"/>
<dbReference type="SMART" id="SM00360">
    <property type="entry name" value="RRM"/>
    <property type="match status" value="3"/>
</dbReference>
<evidence type="ECO:0000256" key="1">
    <source>
        <dbReference type="ARBA" id="ARBA00022884"/>
    </source>
</evidence>
<dbReference type="SUPFAM" id="SSF54928">
    <property type="entry name" value="RNA-binding domain, RBD"/>
    <property type="match status" value="2"/>
</dbReference>
<keyword evidence="5" id="KW-1185">Reference proteome</keyword>
<sequence>MSQMSEKHASDHGKLITQAKGIEVFVGGLPRTINEEKIREAFSDCGEIVEVRMIKDQKGYSKGFCFVRFSTKESAERAVKEKTGILLDGKKIGVLPSSEQETLYFGNLNKAWTADEFKRMVLQIFPDIESIDLSMSKDAPGQKPRNRGFAFVKFSSHASLGPLYIAHVYLKSNILVGFLLTFDQAASRSLRVGSQPEFRLGSVHPIVLWAEDAEIDAKELDKVKVAFVRNLPADAEEKYLSQLFDPYGKVERVVVSKKGSSSVGFVHFTERSDLERAVDELNGKTVGGPREGQEYVIQVEVARPMEKSKKRVREYPENTSSIPDQSKILRPSVHNSHISRELEPADPYEDAVIALPLAVKERLLRILRLGIATRFDIDVNSLRTLKQLPEPIATSVLDQFMISGPASQNKSAYLAAVISEHLVDKVGPDQSLVSLLRAEDATRSEYKSFNLSNHLSSPVVGSFTSRVDMTARHNIYHSSQHPDYPLSSRAMLRRAEQRGRSPYESESIPISRTIREEGSRSRYAPETIPIPRTVLEEGSNSRFEVTPPHPRSYGRVAIQTAERHLSPPQAAPSSSYARLDPSLISDVRGVSRQQASRPQMRFDPYTGEPYKFDPFTGEPIIHPANHERHF</sequence>
<evidence type="ECO:0000259" key="3">
    <source>
        <dbReference type="PROSITE" id="PS50102"/>
    </source>
</evidence>
<name>A0A8X8WQU9_SALSN</name>
<dbReference type="CDD" id="cd21039">
    <property type="entry name" value="NURR"/>
    <property type="match status" value="1"/>
</dbReference>
<feature type="domain" description="RRM" evidence="3">
    <location>
        <begin position="224"/>
        <end position="304"/>
    </location>
</feature>
<dbReference type="PANTHER" id="PTHR21245">
    <property type="entry name" value="HETEROGENEOUS NUCLEAR RIBONUCLEOPROTEIN"/>
    <property type="match status" value="1"/>
</dbReference>
<reference evidence="4" key="1">
    <citation type="submission" date="2018-01" db="EMBL/GenBank/DDBJ databases">
        <authorList>
            <person name="Mao J.F."/>
        </authorList>
    </citation>
    <scope>NUCLEOTIDE SEQUENCE</scope>
    <source>
        <strain evidence="4">Huo1</strain>
        <tissue evidence="4">Leaf</tissue>
    </source>
</reference>
<dbReference type="InterPro" id="IPR000504">
    <property type="entry name" value="RRM_dom"/>
</dbReference>
<accession>A0A8X8WQU9</accession>
<protein>
    <recommendedName>
        <fullName evidence="3">RRM domain-containing protein</fullName>
    </recommendedName>
</protein>
<dbReference type="InterPro" id="IPR035979">
    <property type="entry name" value="RBD_domain_sf"/>
</dbReference>
<dbReference type="GO" id="GO:0003723">
    <property type="term" value="F:RNA binding"/>
    <property type="evidence" value="ECO:0007669"/>
    <property type="project" value="UniProtKB-UniRule"/>
</dbReference>
<keyword evidence="1 2" id="KW-0694">RNA-binding</keyword>
<dbReference type="PROSITE" id="PS50102">
    <property type="entry name" value="RRM"/>
    <property type="match status" value="3"/>
</dbReference>
<dbReference type="Gene3D" id="3.30.70.330">
    <property type="match status" value="3"/>
</dbReference>
<organism evidence="4">
    <name type="scientific">Salvia splendens</name>
    <name type="common">Scarlet sage</name>
    <dbReference type="NCBI Taxonomy" id="180675"/>
    <lineage>
        <taxon>Eukaryota</taxon>
        <taxon>Viridiplantae</taxon>
        <taxon>Streptophyta</taxon>
        <taxon>Embryophyta</taxon>
        <taxon>Tracheophyta</taxon>
        <taxon>Spermatophyta</taxon>
        <taxon>Magnoliopsida</taxon>
        <taxon>eudicotyledons</taxon>
        <taxon>Gunneridae</taxon>
        <taxon>Pentapetalae</taxon>
        <taxon>asterids</taxon>
        <taxon>lamiids</taxon>
        <taxon>Lamiales</taxon>
        <taxon>Lamiaceae</taxon>
        <taxon>Nepetoideae</taxon>
        <taxon>Mentheae</taxon>
        <taxon>Salviinae</taxon>
        <taxon>Salvia</taxon>
        <taxon>Salvia subgen. Calosphace</taxon>
        <taxon>core Calosphace</taxon>
    </lineage>
</organism>
<feature type="domain" description="RRM" evidence="3">
    <location>
        <begin position="101"/>
        <end position="197"/>
    </location>
</feature>
<dbReference type="EMBL" id="PNBA02000015">
    <property type="protein sequence ID" value="KAG6398379.1"/>
    <property type="molecule type" value="Genomic_DNA"/>
</dbReference>
<dbReference type="CDD" id="cd00590">
    <property type="entry name" value="RRM_SF"/>
    <property type="match status" value="2"/>
</dbReference>
<dbReference type="AlphaFoldDB" id="A0A8X8WQU9"/>
<dbReference type="InterPro" id="IPR012677">
    <property type="entry name" value="Nucleotide-bd_a/b_plait_sf"/>
</dbReference>
<dbReference type="Pfam" id="PF00076">
    <property type="entry name" value="RRM_1"/>
    <property type="match status" value="2"/>
</dbReference>
<evidence type="ECO:0000256" key="2">
    <source>
        <dbReference type="PROSITE-ProRule" id="PRU00176"/>
    </source>
</evidence>